<keyword evidence="7" id="KW-0472">Membrane</keyword>
<proteinExistence type="inferred from homology"/>
<feature type="domain" description="Peptidase S8/S53" evidence="8">
    <location>
        <begin position="105"/>
        <end position="355"/>
    </location>
</feature>
<keyword evidence="3 5" id="KW-0378">Hydrolase</keyword>
<sequence>MNLRVSQARNRSGMLWGRADSAVTTGTRKGSNPMAIPLTPTPAEPRTPHRALRTALGAGLTALAAAAALAATPGAALAQDTTLNDENAWATDLIQAPAAWGTTQGEGVTVAVLDTGIAEHPFFEGKDILPGYTAYSDEQDAWNDADGHGSAVAAAVLLAAPRATIMPVRMDTGADTDGLGGAMGETDVEAVKWAVDNGADVLVIPWHIDGNVTGDPIEIMQYAIDKGVVVVASAGNDPSEPVLYPASTPGVIAVTGADTNGEFLSESSSTGPEVVLSAPADEMTVPKPILGALAEDTDIYATVIGGTSMGSGFVGGVAALTWAAHPDLDASNVIQRLIQTAGDASGTRGDEVGYGLVNADQAVHAEGIEPVEENPLGYPMGEAGASGATPDDTQSAEEGGEEPGAASGGPSAAAEGNKESNLSAIIVVAAAVVLVGAAIAVWIVLRGRGRKAAAAQQGEFTPPGGPGQGALQQPAPAQQTYVPQGGQNYGGPPPGQQGFSSPPQGFNPPGNPGEQSPWRPSEPNQR</sequence>
<comment type="similarity">
    <text evidence="1 5">Belongs to the peptidase S8 family.</text>
</comment>
<name>A0A426UX68_9ACTN</name>
<keyword evidence="7" id="KW-0812">Transmembrane</keyword>
<dbReference type="GO" id="GO:0004252">
    <property type="term" value="F:serine-type endopeptidase activity"/>
    <property type="evidence" value="ECO:0007669"/>
    <property type="project" value="UniProtKB-UniRule"/>
</dbReference>
<keyword evidence="7" id="KW-1133">Transmembrane helix</keyword>
<evidence type="ECO:0000256" key="3">
    <source>
        <dbReference type="ARBA" id="ARBA00022801"/>
    </source>
</evidence>
<evidence type="ECO:0000256" key="4">
    <source>
        <dbReference type="ARBA" id="ARBA00022825"/>
    </source>
</evidence>
<organism evidence="9 10">
    <name type="scientific">Glycomyces terrestris</name>
    <dbReference type="NCBI Taxonomy" id="2493553"/>
    <lineage>
        <taxon>Bacteria</taxon>
        <taxon>Bacillati</taxon>
        <taxon>Actinomycetota</taxon>
        <taxon>Actinomycetes</taxon>
        <taxon>Glycomycetales</taxon>
        <taxon>Glycomycetaceae</taxon>
        <taxon>Glycomyces</taxon>
    </lineage>
</organism>
<feature type="active site" description="Charge relay system" evidence="5">
    <location>
        <position position="114"/>
    </location>
</feature>
<feature type="compositionally biased region" description="Low complexity" evidence="6">
    <location>
        <begin position="403"/>
        <end position="415"/>
    </location>
</feature>
<dbReference type="GO" id="GO:0006508">
    <property type="term" value="P:proteolysis"/>
    <property type="evidence" value="ECO:0007669"/>
    <property type="project" value="UniProtKB-KW"/>
</dbReference>
<dbReference type="InterPro" id="IPR015500">
    <property type="entry name" value="Peptidase_S8_subtilisin-rel"/>
</dbReference>
<feature type="active site" description="Charge relay system" evidence="5">
    <location>
        <position position="308"/>
    </location>
</feature>
<keyword evidence="4 5" id="KW-0720">Serine protease</keyword>
<dbReference type="PANTHER" id="PTHR43806">
    <property type="entry name" value="PEPTIDASE S8"/>
    <property type="match status" value="1"/>
</dbReference>
<dbReference type="PROSITE" id="PS51892">
    <property type="entry name" value="SUBTILASE"/>
    <property type="match status" value="1"/>
</dbReference>
<reference evidence="9 10" key="1">
    <citation type="submission" date="2018-12" db="EMBL/GenBank/DDBJ databases">
        <title>Glycomyces sp. YIM 121974 draft genome.</title>
        <authorList>
            <person name="Li Q."/>
        </authorList>
    </citation>
    <scope>NUCLEOTIDE SEQUENCE [LARGE SCALE GENOMIC DNA]</scope>
    <source>
        <strain evidence="9 10">YIM 121974</strain>
    </source>
</reference>
<dbReference type="AlphaFoldDB" id="A0A426UX68"/>
<protein>
    <recommendedName>
        <fullName evidence="8">Peptidase S8/S53 domain-containing protein</fullName>
    </recommendedName>
</protein>
<evidence type="ECO:0000256" key="2">
    <source>
        <dbReference type="ARBA" id="ARBA00022670"/>
    </source>
</evidence>
<evidence type="ECO:0000256" key="7">
    <source>
        <dbReference type="SAM" id="Phobius"/>
    </source>
</evidence>
<accession>A0A426UX68</accession>
<dbReference type="InterPro" id="IPR023827">
    <property type="entry name" value="Peptidase_S8_Asp-AS"/>
</dbReference>
<dbReference type="InterPro" id="IPR036852">
    <property type="entry name" value="Peptidase_S8/S53_dom_sf"/>
</dbReference>
<gene>
    <name evidence="9" type="ORF">EIW28_10025</name>
</gene>
<evidence type="ECO:0000256" key="5">
    <source>
        <dbReference type="PROSITE-ProRule" id="PRU01240"/>
    </source>
</evidence>
<evidence type="ECO:0000259" key="8">
    <source>
        <dbReference type="Pfam" id="PF00082"/>
    </source>
</evidence>
<dbReference type="SUPFAM" id="SSF52743">
    <property type="entry name" value="Subtilisin-like"/>
    <property type="match status" value="1"/>
</dbReference>
<feature type="active site" description="Charge relay system" evidence="5">
    <location>
        <position position="148"/>
    </location>
</feature>
<dbReference type="Gene3D" id="3.40.50.200">
    <property type="entry name" value="Peptidase S8/S53 domain"/>
    <property type="match status" value="1"/>
</dbReference>
<feature type="region of interest" description="Disordered" evidence="6">
    <location>
        <begin position="23"/>
        <end position="47"/>
    </location>
</feature>
<dbReference type="InterPro" id="IPR050131">
    <property type="entry name" value="Peptidase_S8_subtilisin-like"/>
</dbReference>
<evidence type="ECO:0000256" key="1">
    <source>
        <dbReference type="ARBA" id="ARBA00011073"/>
    </source>
</evidence>
<keyword evidence="2 5" id="KW-0645">Protease</keyword>
<dbReference type="PROSITE" id="PS00136">
    <property type="entry name" value="SUBTILASE_ASP"/>
    <property type="match status" value="1"/>
</dbReference>
<keyword evidence="10" id="KW-1185">Reference proteome</keyword>
<dbReference type="Proteomes" id="UP000277256">
    <property type="component" value="Unassembled WGS sequence"/>
</dbReference>
<dbReference type="Pfam" id="PF00082">
    <property type="entry name" value="Peptidase_S8"/>
    <property type="match status" value="1"/>
</dbReference>
<evidence type="ECO:0000313" key="10">
    <source>
        <dbReference type="Proteomes" id="UP000277256"/>
    </source>
</evidence>
<dbReference type="PANTHER" id="PTHR43806:SF11">
    <property type="entry name" value="CEREVISIN-RELATED"/>
    <property type="match status" value="1"/>
</dbReference>
<feature type="compositionally biased region" description="Low complexity" evidence="6">
    <location>
        <begin position="469"/>
        <end position="486"/>
    </location>
</feature>
<feature type="region of interest" description="Disordered" evidence="6">
    <location>
        <begin position="372"/>
        <end position="416"/>
    </location>
</feature>
<feature type="region of interest" description="Disordered" evidence="6">
    <location>
        <begin position="455"/>
        <end position="526"/>
    </location>
</feature>
<evidence type="ECO:0000256" key="6">
    <source>
        <dbReference type="SAM" id="MobiDB-lite"/>
    </source>
</evidence>
<evidence type="ECO:0000313" key="9">
    <source>
        <dbReference type="EMBL" id="RRR99086.1"/>
    </source>
</evidence>
<dbReference type="EMBL" id="RSEB01000003">
    <property type="protein sequence ID" value="RRR99086.1"/>
    <property type="molecule type" value="Genomic_DNA"/>
</dbReference>
<dbReference type="PRINTS" id="PR00723">
    <property type="entry name" value="SUBTILISIN"/>
</dbReference>
<dbReference type="InterPro" id="IPR000209">
    <property type="entry name" value="Peptidase_S8/S53_dom"/>
</dbReference>
<feature type="transmembrane region" description="Helical" evidence="7">
    <location>
        <begin position="422"/>
        <end position="445"/>
    </location>
</feature>
<comment type="caution">
    <text evidence="9">The sequence shown here is derived from an EMBL/GenBank/DDBJ whole genome shotgun (WGS) entry which is preliminary data.</text>
</comment>